<reference evidence="2" key="2">
    <citation type="submission" date="2015-01" db="EMBL/GenBank/DDBJ databases">
        <title>Evolutionary Origins and Diversification of the Mycorrhizal Mutualists.</title>
        <authorList>
            <consortium name="DOE Joint Genome Institute"/>
            <consortium name="Mycorrhizal Genomics Consortium"/>
            <person name="Kohler A."/>
            <person name="Kuo A."/>
            <person name="Nagy L.G."/>
            <person name="Floudas D."/>
            <person name="Copeland A."/>
            <person name="Barry K.W."/>
            <person name="Cichocki N."/>
            <person name="Veneault-Fourrey C."/>
            <person name="LaButti K."/>
            <person name="Lindquist E.A."/>
            <person name="Lipzen A."/>
            <person name="Lundell T."/>
            <person name="Morin E."/>
            <person name="Murat C."/>
            <person name="Riley R."/>
            <person name="Ohm R."/>
            <person name="Sun H."/>
            <person name="Tunlid A."/>
            <person name="Henrissat B."/>
            <person name="Grigoriev I.V."/>
            <person name="Hibbett D.S."/>
            <person name="Martin F."/>
        </authorList>
    </citation>
    <scope>NUCLEOTIDE SEQUENCE [LARGE SCALE GENOMIC DNA]</scope>
    <source>
        <strain evidence="2">441</strain>
    </source>
</reference>
<evidence type="ECO:0000313" key="2">
    <source>
        <dbReference type="Proteomes" id="UP000054018"/>
    </source>
</evidence>
<dbReference type="EMBL" id="KN833709">
    <property type="protein sequence ID" value="KIK25353.1"/>
    <property type="molecule type" value="Genomic_DNA"/>
</dbReference>
<accession>A0A0C9ZZX5</accession>
<reference evidence="1 2" key="1">
    <citation type="submission" date="2014-04" db="EMBL/GenBank/DDBJ databases">
        <authorList>
            <consortium name="DOE Joint Genome Institute"/>
            <person name="Kuo A."/>
            <person name="Kohler A."/>
            <person name="Costa M.D."/>
            <person name="Nagy L.G."/>
            <person name="Floudas D."/>
            <person name="Copeland A."/>
            <person name="Barry K.W."/>
            <person name="Cichocki N."/>
            <person name="Veneault-Fourrey C."/>
            <person name="LaButti K."/>
            <person name="Lindquist E.A."/>
            <person name="Lipzen A."/>
            <person name="Lundell T."/>
            <person name="Morin E."/>
            <person name="Murat C."/>
            <person name="Sun H."/>
            <person name="Tunlid A."/>
            <person name="Henrissat B."/>
            <person name="Grigoriev I.V."/>
            <person name="Hibbett D.S."/>
            <person name="Martin F."/>
            <person name="Nordberg H.P."/>
            <person name="Cantor M.N."/>
            <person name="Hua S.X."/>
        </authorList>
    </citation>
    <scope>NUCLEOTIDE SEQUENCE [LARGE SCALE GENOMIC DNA]</scope>
    <source>
        <strain evidence="1 2">441</strain>
    </source>
</reference>
<protein>
    <submittedName>
        <fullName evidence="1">Uncharacterized protein</fullName>
    </submittedName>
</protein>
<gene>
    <name evidence="1" type="ORF">PISMIDRAFT_350007</name>
</gene>
<proteinExistence type="predicted"/>
<dbReference type="AlphaFoldDB" id="A0A0C9ZZX5"/>
<dbReference type="HOGENOM" id="CLU_2441704_0_0_1"/>
<organism evidence="1 2">
    <name type="scientific">Pisolithus microcarpus 441</name>
    <dbReference type="NCBI Taxonomy" id="765257"/>
    <lineage>
        <taxon>Eukaryota</taxon>
        <taxon>Fungi</taxon>
        <taxon>Dikarya</taxon>
        <taxon>Basidiomycota</taxon>
        <taxon>Agaricomycotina</taxon>
        <taxon>Agaricomycetes</taxon>
        <taxon>Agaricomycetidae</taxon>
        <taxon>Boletales</taxon>
        <taxon>Sclerodermatineae</taxon>
        <taxon>Pisolithaceae</taxon>
        <taxon>Pisolithus</taxon>
    </lineage>
</organism>
<name>A0A0C9ZZX5_9AGAM</name>
<evidence type="ECO:0000313" key="1">
    <source>
        <dbReference type="EMBL" id="KIK25353.1"/>
    </source>
</evidence>
<dbReference type="Proteomes" id="UP000054018">
    <property type="component" value="Unassembled WGS sequence"/>
</dbReference>
<sequence length="90" mass="10016">MNKRSEISAPSQAISCTKVPIGKLGGALYWQEASTCFALQESRGECWYILGKRPVYYAYIIFRRLAIDMQEFVGGDLSASGLPFQSVLCK</sequence>
<keyword evidence="2" id="KW-1185">Reference proteome</keyword>